<keyword evidence="3" id="KW-0460">Magnesium</keyword>
<evidence type="ECO:0000256" key="5">
    <source>
        <dbReference type="ARBA" id="ARBA00023211"/>
    </source>
</evidence>
<dbReference type="InterPro" id="IPR004433">
    <property type="entry name" value="MenaQ_synth_MenD"/>
</dbReference>
<dbReference type="InterPro" id="IPR029035">
    <property type="entry name" value="DHS-like_NAD/FAD-binding_dom"/>
</dbReference>
<protein>
    <submittedName>
        <fullName evidence="9">Unannotated protein</fullName>
    </submittedName>
</protein>
<keyword evidence="1" id="KW-0808">Transferase</keyword>
<sequence>MAPDTGSINRTFCTTLVDEWVRCGLTHAVISPGSRSTPMALALAEDGRLEVQVHHDERSASFMALGIARATGRPAVVLTTSGTAAVQLHAAVVEADLDRVPMLVLTADRPPELQGIGAPQTINQVALFGTSVRAFIDAGPPELGAADSWRALARRALAVTTVAANGPVQLNLPFREPLVGELLELPPLLPHEHSGPVPGIFEPLEGSDTGSELSDLADVMSGRRGLIVAGAGIDVPEDVLAFAGAVGWPVLADQRSGCRRDHPAVIAHGDAILRVSSALLEPEVILRLGAPLASKVLSQWLGSCGADQVLVDPDAIWRDPEQSAGCRVAEEPSSLCRFLMDEQLVGADAAWLQCWRQADDAAELAIAKLLAAQLTPTEPGIARAVMHTVPDGAHVVVSSSMPIRDVEWFAARRDSVTVHANRGANGIDGVVSTAVGVAASGIPTALLIGDVAFLHDTNGLLGLAARQLDLCLVVIDNDGGGIFSFLPQRTSLDSERFEQLFGTPHGVDITTLANAHGLAVLEANDDQAAAAAITASFAAGGSHVVLVRTTRDSNTELHERLHAVTTEAIEESLRGE</sequence>
<keyword evidence="5" id="KW-0464">Manganese</keyword>
<organism evidence="9">
    <name type="scientific">freshwater metagenome</name>
    <dbReference type="NCBI Taxonomy" id="449393"/>
    <lineage>
        <taxon>unclassified sequences</taxon>
        <taxon>metagenomes</taxon>
        <taxon>ecological metagenomes</taxon>
    </lineage>
</organism>
<dbReference type="NCBIfam" id="TIGR00173">
    <property type="entry name" value="menD"/>
    <property type="match status" value="1"/>
</dbReference>
<keyword evidence="4" id="KW-0786">Thiamine pyrophosphate</keyword>
<dbReference type="PANTHER" id="PTHR42916:SF1">
    <property type="entry name" value="PROTEIN PHYLLO, CHLOROPLASTIC"/>
    <property type="match status" value="1"/>
</dbReference>
<evidence type="ECO:0000256" key="3">
    <source>
        <dbReference type="ARBA" id="ARBA00022842"/>
    </source>
</evidence>
<dbReference type="InterPro" id="IPR032264">
    <property type="entry name" value="MenD_middle"/>
</dbReference>
<dbReference type="PIRSF" id="PIRSF004983">
    <property type="entry name" value="MenD"/>
    <property type="match status" value="1"/>
</dbReference>
<name>A0A6J5YAY9_9ZZZZ</name>
<dbReference type="Pfam" id="PF02776">
    <property type="entry name" value="TPP_enzyme_N"/>
    <property type="match status" value="1"/>
</dbReference>
<dbReference type="InterPro" id="IPR012001">
    <property type="entry name" value="Thiamin_PyroP_enz_TPP-bd_dom"/>
</dbReference>
<keyword evidence="2" id="KW-0479">Metal-binding</keyword>
<dbReference type="CDD" id="cd07037">
    <property type="entry name" value="TPP_PYR_MenD"/>
    <property type="match status" value="1"/>
</dbReference>
<dbReference type="Gene3D" id="3.40.50.1220">
    <property type="entry name" value="TPP-binding domain"/>
    <property type="match status" value="1"/>
</dbReference>
<evidence type="ECO:0000256" key="2">
    <source>
        <dbReference type="ARBA" id="ARBA00022723"/>
    </source>
</evidence>
<dbReference type="GO" id="GO:0030976">
    <property type="term" value="F:thiamine pyrophosphate binding"/>
    <property type="evidence" value="ECO:0007669"/>
    <property type="project" value="InterPro"/>
</dbReference>
<dbReference type="PANTHER" id="PTHR42916">
    <property type="entry name" value="2-SUCCINYL-5-ENOLPYRUVYL-6-HYDROXY-3-CYCLOHEXENE-1-CARBOXYLATE SYNTHASE"/>
    <property type="match status" value="1"/>
</dbReference>
<dbReference type="Gene3D" id="3.40.50.970">
    <property type="match status" value="2"/>
</dbReference>
<reference evidence="9" key="1">
    <citation type="submission" date="2020-05" db="EMBL/GenBank/DDBJ databases">
        <authorList>
            <person name="Chiriac C."/>
            <person name="Salcher M."/>
            <person name="Ghai R."/>
            <person name="Kavagutti S V."/>
        </authorList>
    </citation>
    <scope>NUCLEOTIDE SEQUENCE</scope>
</reference>
<dbReference type="SUPFAM" id="SSF52467">
    <property type="entry name" value="DHS-like NAD/FAD-binding domain"/>
    <property type="match status" value="1"/>
</dbReference>
<dbReference type="SUPFAM" id="SSF52518">
    <property type="entry name" value="Thiamin diphosphate-binding fold (THDP-binding)"/>
    <property type="match status" value="2"/>
</dbReference>
<evidence type="ECO:0000259" key="6">
    <source>
        <dbReference type="Pfam" id="PF02775"/>
    </source>
</evidence>
<feature type="domain" description="Menaquinone biosynthesis protein MenD middle" evidence="8">
    <location>
        <begin position="220"/>
        <end position="391"/>
    </location>
</feature>
<evidence type="ECO:0000259" key="7">
    <source>
        <dbReference type="Pfam" id="PF02776"/>
    </source>
</evidence>
<dbReference type="GO" id="GO:0046872">
    <property type="term" value="F:metal ion binding"/>
    <property type="evidence" value="ECO:0007669"/>
    <property type="project" value="UniProtKB-KW"/>
</dbReference>
<accession>A0A6J5YAY9</accession>
<proteinExistence type="inferred from homology"/>
<dbReference type="InterPro" id="IPR011766">
    <property type="entry name" value="TPP_enzyme_TPP-bd"/>
</dbReference>
<dbReference type="AlphaFoldDB" id="A0A6J5YAY9"/>
<gene>
    <name evidence="9" type="ORF">UFOPK1392_01094</name>
</gene>
<dbReference type="EMBL" id="CAEMXZ010000039">
    <property type="protein sequence ID" value="CAB4323340.1"/>
    <property type="molecule type" value="Genomic_DNA"/>
</dbReference>
<evidence type="ECO:0000313" key="9">
    <source>
        <dbReference type="EMBL" id="CAB4323340.1"/>
    </source>
</evidence>
<dbReference type="InterPro" id="IPR029061">
    <property type="entry name" value="THDP-binding"/>
</dbReference>
<evidence type="ECO:0000256" key="1">
    <source>
        <dbReference type="ARBA" id="ARBA00022679"/>
    </source>
</evidence>
<evidence type="ECO:0000259" key="8">
    <source>
        <dbReference type="Pfam" id="PF16582"/>
    </source>
</evidence>
<evidence type="ECO:0000256" key="4">
    <source>
        <dbReference type="ARBA" id="ARBA00023052"/>
    </source>
</evidence>
<feature type="domain" description="Thiamine pyrophosphate enzyme TPP-binding" evidence="6">
    <location>
        <begin position="431"/>
        <end position="545"/>
    </location>
</feature>
<feature type="domain" description="Thiamine pyrophosphate enzyme N-terminal TPP-binding" evidence="7">
    <location>
        <begin position="15"/>
        <end position="127"/>
    </location>
</feature>
<dbReference type="GO" id="GO:0009234">
    <property type="term" value="P:menaquinone biosynthetic process"/>
    <property type="evidence" value="ECO:0007669"/>
    <property type="project" value="InterPro"/>
</dbReference>
<dbReference type="Pfam" id="PF16582">
    <property type="entry name" value="TPP_enzyme_M_2"/>
    <property type="match status" value="1"/>
</dbReference>
<dbReference type="GO" id="GO:0070204">
    <property type="term" value="F:2-succinyl-5-enolpyruvyl-6-hydroxy-3-cyclohexene-1-carboxylic-acid synthase activity"/>
    <property type="evidence" value="ECO:0007669"/>
    <property type="project" value="InterPro"/>
</dbReference>
<dbReference type="Pfam" id="PF02775">
    <property type="entry name" value="TPP_enzyme_C"/>
    <property type="match status" value="1"/>
</dbReference>
<dbReference type="CDD" id="cd02009">
    <property type="entry name" value="TPP_SHCHC_synthase"/>
    <property type="match status" value="1"/>
</dbReference>
<dbReference type="HAMAP" id="MF_01659">
    <property type="entry name" value="MenD"/>
    <property type="match status" value="1"/>
</dbReference>